<name>X1BWF3_9ZZZZ</name>
<dbReference type="EMBL" id="BART01016996">
    <property type="protein sequence ID" value="GAG88498.1"/>
    <property type="molecule type" value="Genomic_DNA"/>
</dbReference>
<protein>
    <submittedName>
        <fullName evidence="1">Uncharacterized protein</fullName>
    </submittedName>
</protein>
<sequence length="160" mass="17972">MGQGGYIFCEWDSVNRQHAKFQDAFIELENRIISKCNAEWSPKTFGALTPNNNQYGRTTILPQLFDTGPLTLHAGAQFGNAAAGNPALHGWRQTFVVAGNQTIIQGRGTGEVMPEDWKVAWIGLALPNKNQYLTEIKFQIGDRKYGRIDLEEMRIYNKPA</sequence>
<comment type="caution">
    <text evidence="1">The sequence shown here is derived from an EMBL/GenBank/DDBJ whole genome shotgun (WGS) entry which is preliminary data.</text>
</comment>
<proteinExistence type="predicted"/>
<gene>
    <name evidence="1" type="ORF">S01H4_32498</name>
</gene>
<accession>X1BWF3</accession>
<feature type="non-terminal residue" evidence="1">
    <location>
        <position position="160"/>
    </location>
</feature>
<reference evidence="1" key="1">
    <citation type="journal article" date="2014" name="Front. Microbiol.">
        <title>High frequency of phylogenetically diverse reductive dehalogenase-homologous genes in deep subseafloor sedimentary metagenomes.</title>
        <authorList>
            <person name="Kawai M."/>
            <person name="Futagami T."/>
            <person name="Toyoda A."/>
            <person name="Takaki Y."/>
            <person name="Nishi S."/>
            <person name="Hori S."/>
            <person name="Arai W."/>
            <person name="Tsubouchi T."/>
            <person name="Morono Y."/>
            <person name="Uchiyama I."/>
            <person name="Ito T."/>
            <person name="Fujiyama A."/>
            <person name="Inagaki F."/>
            <person name="Takami H."/>
        </authorList>
    </citation>
    <scope>NUCLEOTIDE SEQUENCE</scope>
    <source>
        <strain evidence="1">Expedition CK06-06</strain>
    </source>
</reference>
<organism evidence="1">
    <name type="scientific">marine sediment metagenome</name>
    <dbReference type="NCBI Taxonomy" id="412755"/>
    <lineage>
        <taxon>unclassified sequences</taxon>
        <taxon>metagenomes</taxon>
        <taxon>ecological metagenomes</taxon>
    </lineage>
</organism>
<evidence type="ECO:0000313" key="1">
    <source>
        <dbReference type="EMBL" id="GAG88498.1"/>
    </source>
</evidence>
<dbReference type="AlphaFoldDB" id="X1BWF3"/>